<evidence type="ECO:0000313" key="6">
    <source>
        <dbReference type="EMBL" id="MFD1931026.1"/>
    </source>
</evidence>
<keyword evidence="3" id="KW-0238">DNA-binding</keyword>
<evidence type="ECO:0000256" key="1">
    <source>
        <dbReference type="ARBA" id="ARBA00009437"/>
    </source>
</evidence>
<evidence type="ECO:0000256" key="3">
    <source>
        <dbReference type="ARBA" id="ARBA00023125"/>
    </source>
</evidence>
<evidence type="ECO:0000256" key="4">
    <source>
        <dbReference type="ARBA" id="ARBA00023163"/>
    </source>
</evidence>
<keyword evidence="4" id="KW-0804">Transcription</keyword>
<protein>
    <submittedName>
        <fullName evidence="6">LysR substrate-binding domain-containing protein</fullName>
    </submittedName>
</protein>
<feature type="domain" description="LysR substrate-binding" evidence="5">
    <location>
        <begin position="20"/>
        <end position="211"/>
    </location>
</feature>
<organism evidence="6 7">
    <name type="scientific">Nonomuraea mangrovi</name>
    <dbReference type="NCBI Taxonomy" id="2316207"/>
    <lineage>
        <taxon>Bacteria</taxon>
        <taxon>Bacillati</taxon>
        <taxon>Actinomycetota</taxon>
        <taxon>Actinomycetes</taxon>
        <taxon>Streptosporangiales</taxon>
        <taxon>Streptosporangiaceae</taxon>
        <taxon>Nonomuraea</taxon>
    </lineage>
</organism>
<proteinExistence type="inferred from homology"/>
<dbReference type="PANTHER" id="PTHR30346">
    <property type="entry name" value="TRANSCRIPTIONAL DUAL REGULATOR HCAR-RELATED"/>
    <property type="match status" value="1"/>
</dbReference>
<dbReference type="PANTHER" id="PTHR30346:SF0">
    <property type="entry name" value="HCA OPERON TRANSCRIPTIONAL ACTIVATOR HCAR"/>
    <property type="match status" value="1"/>
</dbReference>
<sequence>MFRRLHAPSLRQFVPSATGHTRLRIGYAWSAMGRHTLAFQRRWAALRPDTELRLVRTNSATAGLAEGACDLAVVRIPPDPRRFDDVIVGLERRFCAVAADDPWSRRRSIHLAEISDRTLLIDRRTGTTTLDLWPAQARPQVEYTNDIDDWLAVIATGRCVGVTAEGSVAQYPRPGIVYRPLRDAAPIPVRLAWWRDDPHPATPAAVELLTELYREGADAGL</sequence>
<reference evidence="7" key="1">
    <citation type="journal article" date="2019" name="Int. J. Syst. Evol. Microbiol.">
        <title>The Global Catalogue of Microorganisms (GCM) 10K type strain sequencing project: providing services to taxonomists for standard genome sequencing and annotation.</title>
        <authorList>
            <consortium name="The Broad Institute Genomics Platform"/>
            <consortium name="The Broad Institute Genome Sequencing Center for Infectious Disease"/>
            <person name="Wu L."/>
            <person name="Ma J."/>
        </authorList>
    </citation>
    <scope>NUCLEOTIDE SEQUENCE [LARGE SCALE GENOMIC DNA]</scope>
    <source>
        <strain evidence="7">ICMP 6774ER</strain>
    </source>
</reference>
<comment type="similarity">
    <text evidence="1">Belongs to the LysR transcriptional regulatory family.</text>
</comment>
<dbReference type="EMBL" id="JBHUFV010000007">
    <property type="protein sequence ID" value="MFD1931026.1"/>
    <property type="molecule type" value="Genomic_DNA"/>
</dbReference>
<dbReference type="Proteomes" id="UP001597368">
    <property type="component" value="Unassembled WGS sequence"/>
</dbReference>
<comment type="caution">
    <text evidence="6">The sequence shown here is derived from an EMBL/GenBank/DDBJ whole genome shotgun (WGS) entry which is preliminary data.</text>
</comment>
<gene>
    <name evidence="6" type="ORF">ACFSKW_05990</name>
</gene>
<name>A0ABW4SPI0_9ACTN</name>
<accession>A0ABW4SPI0</accession>
<dbReference type="Pfam" id="PF03466">
    <property type="entry name" value="LysR_substrate"/>
    <property type="match status" value="1"/>
</dbReference>
<keyword evidence="7" id="KW-1185">Reference proteome</keyword>
<dbReference type="InterPro" id="IPR005119">
    <property type="entry name" value="LysR_subst-bd"/>
</dbReference>
<evidence type="ECO:0000313" key="7">
    <source>
        <dbReference type="Proteomes" id="UP001597368"/>
    </source>
</evidence>
<dbReference type="Gene3D" id="3.40.190.10">
    <property type="entry name" value="Periplasmic binding protein-like II"/>
    <property type="match status" value="2"/>
</dbReference>
<keyword evidence="2" id="KW-0805">Transcription regulation</keyword>
<dbReference type="RefSeq" id="WP_379569991.1">
    <property type="nucleotide sequence ID" value="NZ_JBHUFV010000007.1"/>
</dbReference>
<evidence type="ECO:0000256" key="2">
    <source>
        <dbReference type="ARBA" id="ARBA00023015"/>
    </source>
</evidence>
<evidence type="ECO:0000259" key="5">
    <source>
        <dbReference type="Pfam" id="PF03466"/>
    </source>
</evidence>
<dbReference type="SUPFAM" id="SSF53850">
    <property type="entry name" value="Periplasmic binding protein-like II"/>
    <property type="match status" value="1"/>
</dbReference>